<dbReference type="Gene3D" id="3.40.50.150">
    <property type="entry name" value="Vaccinia Virus protein VP39"/>
    <property type="match status" value="1"/>
</dbReference>
<dbReference type="AlphaFoldDB" id="A0A1T4WHD0"/>
<dbReference type="Proteomes" id="UP000190460">
    <property type="component" value="Unassembled WGS sequence"/>
</dbReference>
<dbReference type="EMBL" id="FUYB01000005">
    <property type="protein sequence ID" value="SKA76051.1"/>
    <property type="molecule type" value="Genomic_DNA"/>
</dbReference>
<dbReference type="PANTHER" id="PTHR11579">
    <property type="entry name" value="PROTEIN-L-ISOASPARTATE O-METHYLTRANSFERASE"/>
    <property type="match status" value="1"/>
</dbReference>
<dbReference type="Pfam" id="PF01135">
    <property type="entry name" value="PCMT"/>
    <property type="match status" value="1"/>
</dbReference>
<reference evidence="4 5" key="1">
    <citation type="submission" date="2017-02" db="EMBL/GenBank/DDBJ databases">
        <authorList>
            <person name="Peterson S.W."/>
        </authorList>
    </citation>
    <scope>NUCLEOTIDE SEQUENCE [LARGE SCALE GENOMIC DNA]</scope>
    <source>
        <strain evidence="4 5">ATCC 49788</strain>
    </source>
</reference>
<dbReference type="GO" id="GO:0005737">
    <property type="term" value="C:cytoplasm"/>
    <property type="evidence" value="ECO:0007669"/>
    <property type="project" value="TreeGrafter"/>
</dbReference>
<dbReference type="InterPro" id="IPR000682">
    <property type="entry name" value="PCMT"/>
</dbReference>
<proteinExistence type="inferred from homology"/>
<dbReference type="SUPFAM" id="SSF53335">
    <property type="entry name" value="S-adenosyl-L-methionine-dependent methyltransferases"/>
    <property type="match status" value="1"/>
</dbReference>
<evidence type="ECO:0000256" key="3">
    <source>
        <dbReference type="ARBA" id="ARBA00030757"/>
    </source>
</evidence>
<keyword evidence="4" id="KW-0808">Transferase</keyword>
<dbReference type="CDD" id="cd02440">
    <property type="entry name" value="AdoMet_MTases"/>
    <property type="match status" value="1"/>
</dbReference>
<dbReference type="GO" id="GO:0032259">
    <property type="term" value="P:methylation"/>
    <property type="evidence" value="ECO:0007669"/>
    <property type="project" value="UniProtKB-KW"/>
</dbReference>
<dbReference type="RefSeq" id="WP_234975833.1">
    <property type="nucleotide sequence ID" value="NZ_FUYB01000005.1"/>
</dbReference>
<dbReference type="GO" id="GO:0004719">
    <property type="term" value="F:protein-L-isoaspartate (D-aspartate) O-methyltransferase activity"/>
    <property type="evidence" value="ECO:0007669"/>
    <property type="project" value="InterPro"/>
</dbReference>
<evidence type="ECO:0000313" key="5">
    <source>
        <dbReference type="Proteomes" id="UP000190460"/>
    </source>
</evidence>
<gene>
    <name evidence="4" type="ORF">SAMN02745130_01620</name>
</gene>
<dbReference type="InterPro" id="IPR029063">
    <property type="entry name" value="SAM-dependent_MTases_sf"/>
</dbReference>
<name>A0A1T4WHD0_9GAMM</name>
<organism evidence="4 5">
    <name type="scientific">Thiothrix eikelboomii</name>
    <dbReference type="NCBI Taxonomy" id="92487"/>
    <lineage>
        <taxon>Bacteria</taxon>
        <taxon>Pseudomonadati</taxon>
        <taxon>Pseudomonadota</taxon>
        <taxon>Gammaproteobacteria</taxon>
        <taxon>Thiotrichales</taxon>
        <taxon>Thiotrichaceae</taxon>
        <taxon>Thiothrix</taxon>
    </lineage>
</organism>
<evidence type="ECO:0000313" key="4">
    <source>
        <dbReference type="EMBL" id="SKA76051.1"/>
    </source>
</evidence>
<keyword evidence="4" id="KW-0489">Methyltransferase</keyword>
<comment type="similarity">
    <text evidence="1">Belongs to the methyltransferase superfamily. L-isoaspartyl/D-aspartyl protein methyltransferase family.</text>
</comment>
<keyword evidence="5" id="KW-1185">Reference proteome</keyword>
<evidence type="ECO:0000256" key="2">
    <source>
        <dbReference type="ARBA" id="ARBA00013346"/>
    </source>
</evidence>
<accession>A0A1T4WHD0</accession>
<protein>
    <recommendedName>
        <fullName evidence="2">Protein-L-isoaspartate O-methyltransferase</fullName>
    </recommendedName>
    <alternativeName>
        <fullName evidence="3">Protein L-isoaspartyl methyltransferase</fullName>
    </alternativeName>
</protein>
<sequence length="221" mass="25013">MNLNLDRARNNMVEQQIRPWAVLNQTVLNTFRFLPREKFVPAQWQSLAFADTEIPLGHGETMMFPRVEARMLQDLAVQPHDECLEIGTGSGFVTACLAHLGQHVDSVDLYTDLSQQAEKHLHTIDINNFNLYVDDASYGWEGNAGKQYDVIAVTGSIPEYNPAFEQRLTVGGRLFVVVGQAPTMHAMLITREDHHQFSHQVLFETVIKPLEGAEPPTQFHF</sequence>
<dbReference type="STRING" id="92487.SAMN02745130_01620"/>
<dbReference type="PANTHER" id="PTHR11579:SF18">
    <property type="entry name" value="PROTEIN-L-ISOASPARTATE O-METHYLTRANSFERASE"/>
    <property type="match status" value="1"/>
</dbReference>
<evidence type="ECO:0000256" key="1">
    <source>
        <dbReference type="ARBA" id="ARBA00005369"/>
    </source>
</evidence>